<keyword evidence="14 18" id="KW-0961">Cell wall biogenesis/degradation</keyword>
<evidence type="ECO:0000256" key="9">
    <source>
        <dbReference type="ARBA" id="ARBA00022842"/>
    </source>
</evidence>
<comment type="subcellular location">
    <subcellularLocation>
        <location evidence="1 18">Cytoplasm</location>
    </subcellularLocation>
</comment>
<evidence type="ECO:0000256" key="2">
    <source>
        <dbReference type="ARBA" id="ARBA00007707"/>
    </source>
</evidence>
<evidence type="ECO:0000256" key="7">
    <source>
        <dbReference type="ARBA" id="ARBA00022723"/>
    </source>
</evidence>
<dbReference type="InterPro" id="IPR038009">
    <property type="entry name" value="GlmU_C_LbH"/>
</dbReference>
<dbReference type="PROSITE" id="PS00101">
    <property type="entry name" value="HEXAPEP_TRANSFERASES"/>
    <property type="match status" value="2"/>
</dbReference>
<dbReference type="InterPro" id="IPR001451">
    <property type="entry name" value="Hexapep"/>
</dbReference>
<feature type="binding site" evidence="18">
    <location>
        <position position="78"/>
    </location>
    <ligand>
        <name>UDP-N-acetyl-alpha-D-glucosamine</name>
        <dbReference type="ChEBI" id="CHEBI:57705"/>
    </ligand>
</feature>
<dbReference type="Proteomes" id="UP001589758">
    <property type="component" value="Unassembled WGS sequence"/>
</dbReference>
<name>A0ABV6C8S5_9GAMM</name>
<dbReference type="InterPro" id="IPR018357">
    <property type="entry name" value="Hexapep_transf_CS"/>
</dbReference>
<comment type="catalytic activity">
    <reaction evidence="16 18">
        <text>N-acetyl-alpha-D-glucosamine 1-phosphate + UTP + H(+) = UDP-N-acetyl-alpha-D-glucosamine + diphosphate</text>
        <dbReference type="Rhea" id="RHEA:13509"/>
        <dbReference type="ChEBI" id="CHEBI:15378"/>
        <dbReference type="ChEBI" id="CHEBI:33019"/>
        <dbReference type="ChEBI" id="CHEBI:46398"/>
        <dbReference type="ChEBI" id="CHEBI:57705"/>
        <dbReference type="ChEBI" id="CHEBI:57776"/>
        <dbReference type="EC" id="2.7.7.23"/>
    </reaction>
</comment>
<feature type="binding site" evidence="18">
    <location>
        <position position="27"/>
    </location>
    <ligand>
        <name>UDP-N-acetyl-alpha-D-glucosamine</name>
        <dbReference type="ChEBI" id="CHEBI:57705"/>
    </ligand>
</feature>
<keyword evidence="7 18" id="KW-0479">Metal-binding</keyword>
<feature type="region of interest" description="N-acetyltransferase" evidence="18">
    <location>
        <begin position="254"/>
        <end position="460"/>
    </location>
</feature>
<feature type="binding site" evidence="18">
    <location>
        <position position="142"/>
    </location>
    <ligand>
        <name>UDP-N-acetyl-alpha-D-glucosamine</name>
        <dbReference type="ChEBI" id="CHEBI:57705"/>
    </ligand>
</feature>
<evidence type="ECO:0000256" key="15">
    <source>
        <dbReference type="ARBA" id="ARBA00048247"/>
    </source>
</evidence>
<feature type="binding site" evidence="18">
    <location>
        <position position="369"/>
    </location>
    <ligand>
        <name>UDP-N-acetyl-alpha-D-glucosamine</name>
        <dbReference type="ChEBI" id="CHEBI:57705"/>
    </ligand>
</feature>
<keyword evidence="8 18" id="KW-0677">Repeat</keyword>
<comment type="similarity">
    <text evidence="2 18">In the C-terminal section; belongs to the transferase hexapeptide repeat family.</text>
</comment>
<evidence type="ECO:0000313" key="21">
    <source>
        <dbReference type="EMBL" id="MFC0179375.1"/>
    </source>
</evidence>
<dbReference type="InterPro" id="IPR050065">
    <property type="entry name" value="GlmU-like"/>
</dbReference>
<evidence type="ECO:0000259" key="19">
    <source>
        <dbReference type="Pfam" id="PF12804"/>
    </source>
</evidence>
<dbReference type="NCBIfam" id="NF006986">
    <property type="entry name" value="PRK09451.1"/>
    <property type="match status" value="1"/>
</dbReference>
<comment type="catalytic activity">
    <reaction evidence="15 18">
        <text>alpha-D-glucosamine 1-phosphate + acetyl-CoA = N-acetyl-alpha-D-glucosamine 1-phosphate + CoA + H(+)</text>
        <dbReference type="Rhea" id="RHEA:13725"/>
        <dbReference type="ChEBI" id="CHEBI:15378"/>
        <dbReference type="ChEBI" id="CHEBI:57287"/>
        <dbReference type="ChEBI" id="CHEBI:57288"/>
        <dbReference type="ChEBI" id="CHEBI:57776"/>
        <dbReference type="ChEBI" id="CHEBI:58516"/>
        <dbReference type="EC" id="2.3.1.157"/>
    </reaction>
</comment>
<comment type="function">
    <text evidence="17 18">Catalyzes the last two sequential reactions in the de novo biosynthetic pathway for UDP-N-acetylglucosamine (UDP-GlcNAc). The C-terminal domain catalyzes the transfer of acetyl group from acetyl coenzyme A to glucosamine-1-phosphate (GlcN-1-P) to produce N-acetylglucosamine-1-phosphate (GlcNAc-1-P), which is converted into UDP-GlcNAc by the transfer of uridine 5-monophosphate (from uridine 5-triphosphate), a reaction catalyzed by the N-terminal domain.</text>
</comment>
<dbReference type="Pfam" id="PF25087">
    <property type="entry name" value="GMPPB_C"/>
    <property type="match status" value="1"/>
</dbReference>
<feature type="domain" description="MobA-like NTP transferase" evidence="19">
    <location>
        <begin position="10"/>
        <end position="124"/>
    </location>
</feature>
<evidence type="ECO:0000256" key="3">
    <source>
        <dbReference type="ARBA" id="ARBA00007947"/>
    </source>
</evidence>
<evidence type="ECO:0000256" key="1">
    <source>
        <dbReference type="ARBA" id="ARBA00004496"/>
    </source>
</evidence>
<dbReference type="PANTHER" id="PTHR43584:SF3">
    <property type="entry name" value="BIFUNCTIONAL PROTEIN GLMU"/>
    <property type="match status" value="1"/>
</dbReference>
<feature type="region of interest" description="Pyrophosphorylase" evidence="18">
    <location>
        <begin position="1"/>
        <end position="232"/>
    </location>
</feature>
<feature type="binding site" evidence="18">
    <location>
        <position position="230"/>
    </location>
    <ligand>
        <name>UDP-N-acetyl-alpha-D-glucosamine</name>
        <dbReference type="ChEBI" id="CHEBI:57705"/>
    </ligand>
</feature>
<dbReference type="EC" id="2.3.1.157" evidence="18"/>
<evidence type="ECO:0000256" key="13">
    <source>
        <dbReference type="ARBA" id="ARBA00023315"/>
    </source>
</evidence>
<evidence type="ECO:0000256" key="18">
    <source>
        <dbReference type="HAMAP-Rule" id="MF_01631"/>
    </source>
</evidence>
<dbReference type="RefSeq" id="WP_385876473.1">
    <property type="nucleotide sequence ID" value="NZ_JBHLXE010000046.1"/>
</dbReference>
<evidence type="ECO:0000259" key="20">
    <source>
        <dbReference type="Pfam" id="PF25087"/>
    </source>
</evidence>
<evidence type="ECO:0000313" key="22">
    <source>
        <dbReference type="Proteomes" id="UP001589758"/>
    </source>
</evidence>
<evidence type="ECO:0000256" key="8">
    <source>
        <dbReference type="ARBA" id="ARBA00022737"/>
    </source>
</evidence>
<sequence length="460" mass="50668">MNSHKNQLNVVILAAGKGTRMYSDLPKVMHKLAGKSMVQHVIDATKKLDVDKINLIYGHGADALKHHLSHESVNWILQAEQKGTGHAVLQANQDIEDNDIVLILYADVPLIAKKTLEKLINTKPNEGIALLTVILDNPTGYGRIMRDKNNQIIGIIEEKDANDEQKKITEVNTGILAINGSDLKNYLSQLTNNNAQGEYYLTDIIGFAHQANKEIIAIHPQDLFEVEGVNNRQQLATLERIYQEKKAEEFLKAGLMIIDPKRFDIRGELTHGKDCEIDINVIIEGNVTLGHRVKIGAGVILKDCVIGDEVQISPYSIIEKSLLKNEVTVGPFARLRPDSVLEEKAHVGNFVEMKKASLGINSKAGHLSYLGDATIGNDVNIGAGTITCNYDGINKFQTVIEDNVFVGSDTQLIAPVRVAKGSTIAAGTTVMKDVQNEGLVLNKKEQTLVTSWKRPEKIKK</sequence>
<accession>A0ABV6C8S5</accession>
<evidence type="ECO:0000256" key="11">
    <source>
        <dbReference type="ARBA" id="ARBA00022984"/>
    </source>
</evidence>
<evidence type="ECO:0000256" key="4">
    <source>
        <dbReference type="ARBA" id="ARBA00022490"/>
    </source>
</evidence>
<protein>
    <recommendedName>
        <fullName evidence="18">Bifunctional protein GlmU</fullName>
    </recommendedName>
    <domain>
        <recommendedName>
            <fullName evidence="18">UDP-N-acetylglucosamine pyrophosphorylase</fullName>
            <ecNumber evidence="18">2.7.7.23</ecNumber>
        </recommendedName>
        <alternativeName>
            <fullName evidence="18">N-acetylglucosamine-1-phosphate uridyltransferase</fullName>
        </alternativeName>
    </domain>
    <domain>
        <recommendedName>
            <fullName evidence="18">Glucosamine-1-phosphate N-acetyltransferase</fullName>
            <ecNumber evidence="18">2.3.1.157</ecNumber>
        </recommendedName>
    </domain>
</protein>
<comment type="cofactor">
    <cofactor evidence="18">
        <name>Mg(2+)</name>
        <dbReference type="ChEBI" id="CHEBI:18420"/>
    </cofactor>
    <text evidence="18">Binds 1 Mg(2+) ion per subunit.</text>
</comment>
<dbReference type="EMBL" id="JBHLXE010000046">
    <property type="protein sequence ID" value="MFC0179375.1"/>
    <property type="molecule type" value="Genomic_DNA"/>
</dbReference>
<dbReference type="SUPFAM" id="SSF53448">
    <property type="entry name" value="Nucleotide-diphospho-sugar transferases"/>
    <property type="match status" value="1"/>
</dbReference>
<proteinExistence type="inferred from homology"/>
<dbReference type="SUPFAM" id="SSF51161">
    <property type="entry name" value="Trimeric LpxA-like enzymes"/>
    <property type="match status" value="1"/>
</dbReference>
<evidence type="ECO:0000256" key="6">
    <source>
        <dbReference type="ARBA" id="ARBA00022695"/>
    </source>
</evidence>
<feature type="binding site" evidence="18">
    <location>
        <position position="157"/>
    </location>
    <ligand>
        <name>UDP-N-acetyl-alpha-D-glucosamine</name>
        <dbReference type="ChEBI" id="CHEBI:57705"/>
    </ligand>
</feature>
<gene>
    <name evidence="18 21" type="primary">glmU</name>
    <name evidence="21" type="ORF">ACFFIT_04600</name>
</gene>
<keyword evidence="11 18" id="KW-0573">Peptidoglycan synthesis</keyword>
<feature type="binding site" evidence="18">
    <location>
        <position position="230"/>
    </location>
    <ligand>
        <name>Mg(2+)</name>
        <dbReference type="ChEBI" id="CHEBI:18420"/>
    </ligand>
</feature>
<dbReference type="HAMAP" id="MF_01631">
    <property type="entry name" value="GlmU"/>
    <property type="match status" value="1"/>
</dbReference>
<feature type="active site" description="Proton acceptor" evidence="18">
    <location>
        <position position="366"/>
    </location>
</feature>
<feature type="binding site" evidence="18">
    <location>
        <position position="336"/>
    </location>
    <ligand>
        <name>UDP-N-acetyl-alpha-D-glucosamine</name>
        <dbReference type="ChEBI" id="CHEBI:57705"/>
    </ligand>
</feature>
<comment type="similarity">
    <text evidence="3 18">In the N-terminal section; belongs to the N-acetylglucosamine-1-phosphate uridyltransferase family.</text>
</comment>
<keyword evidence="12 18" id="KW-0511">Multifunctional enzyme</keyword>
<keyword evidence="6 18" id="KW-0548">Nucleotidyltransferase</keyword>
<keyword evidence="5 18" id="KW-0808">Transferase</keyword>
<dbReference type="NCBIfam" id="TIGR01173">
    <property type="entry name" value="glmU"/>
    <property type="match status" value="1"/>
</dbReference>
<feature type="binding site" evidence="18">
    <location>
        <begin position="13"/>
        <end position="16"/>
    </location>
    <ligand>
        <name>UDP-N-acetyl-alpha-D-glucosamine</name>
        <dbReference type="ChEBI" id="CHEBI:57705"/>
    </ligand>
</feature>
<comment type="pathway">
    <text evidence="18">Nucleotide-sugar biosynthesis; UDP-N-acetyl-alpha-D-glucosamine biosynthesis; UDP-N-acetyl-alpha-D-glucosamine from N-acetyl-alpha-D-glucosamine 1-phosphate: step 1/1.</text>
</comment>
<feature type="binding site" evidence="18">
    <location>
        <position position="383"/>
    </location>
    <ligand>
        <name>acetyl-CoA</name>
        <dbReference type="ChEBI" id="CHEBI:57288"/>
    </ligand>
</feature>
<keyword evidence="13 18" id="KW-0012">Acyltransferase</keyword>
<comment type="pathway">
    <text evidence="18">Bacterial outer membrane biogenesis; LPS lipid A biosynthesis.</text>
</comment>
<dbReference type="PANTHER" id="PTHR43584">
    <property type="entry name" value="NUCLEOTIDYL TRANSFERASE"/>
    <property type="match status" value="1"/>
</dbReference>
<dbReference type="EC" id="2.7.7.23" evidence="18"/>
<feature type="binding site" evidence="18">
    <location>
        <begin position="389"/>
        <end position="390"/>
    </location>
    <ligand>
        <name>acetyl-CoA</name>
        <dbReference type="ChEBI" id="CHEBI:57288"/>
    </ligand>
</feature>
<feature type="binding site" evidence="18">
    <location>
        <position position="172"/>
    </location>
    <ligand>
        <name>UDP-N-acetyl-alpha-D-glucosamine</name>
        <dbReference type="ChEBI" id="CHEBI:57705"/>
    </ligand>
</feature>
<dbReference type="CDD" id="cd03353">
    <property type="entry name" value="LbH_GlmU_C"/>
    <property type="match status" value="1"/>
</dbReference>
<feature type="domain" description="Mannose-1-phosphate guanyltransferase C-terminal" evidence="20">
    <location>
        <begin position="268"/>
        <end position="355"/>
    </location>
</feature>
<dbReference type="Pfam" id="PF12804">
    <property type="entry name" value="NTP_transf_3"/>
    <property type="match status" value="1"/>
</dbReference>
<dbReference type="InterPro" id="IPR029044">
    <property type="entry name" value="Nucleotide-diphossugar_trans"/>
</dbReference>
<evidence type="ECO:0000256" key="14">
    <source>
        <dbReference type="ARBA" id="ARBA00023316"/>
    </source>
</evidence>
<feature type="binding site" evidence="18">
    <location>
        <position position="107"/>
    </location>
    <ligand>
        <name>Mg(2+)</name>
        <dbReference type="ChEBI" id="CHEBI:18420"/>
    </ligand>
</feature>
<dbReference type="Gene3D" id="2.160.10.10">
    <property type="entry name" value="Hexapeptide repeat proteins"/>
    <property type="match status" value="1"/>
</dbReference>
<comment type="caution">
    <text evidence="18">Lacks conserved residue(s) required for the propagation of feature annotation.</text>
</comment>
<evidence type="ECO:0000256" key="5">
    <source>
        <dbReference type="ARBA" id="ARBA00022679"/>
    </source>
</evidence>
<keyword evidence="4 18" id="KW-0963">Cytoplasm</keyword>
<dbReference type="InterPro" id="IPR025877">
    <property type="entry name" value="MobA-like_NTP_Trfase"/>
</dbReference>
<evidence type="ECO:0000256" key="12">
    <source>
        <dbReference type="ARBA" id="ARBA00023268"/>
    </source>
</evidence>
<keyword evidence="10 18" id="KW-0133">Cell shape</keyword>
<dbReference type="Pfam" id="PF14602">
    <property type="entry name" value="Hexapep_2"/>
    <property type="match status" value="1"/>
</dbReference>
<dbReference type="InterPro" id="IPR056729">
    <property type="entry name" value="GMPPB_C"/>
</dbReference>
<comment type="caution">
    <text evidence="21">The sequence shown here is derived from an EMBL/GenBank/DDBJ whole genome shotgun (WGS) entry which is preliminary data.</text>
</comment>
<feature type="binding site" evidence="18">
    <location>
        <position position="408"/>
    </location>
    <ligand>
        <name>acetyl-CoA</name>
        <dbReference type="ChEBI" id="CHEBI:57288"/>
    </ligand>
</feature>
<evidence type="ECO:0000256" key="16">
    <source>
        <dbReference type="ARBA" id="ARBA00048493"/>
    </source>
</evidence>
<feature type="region of interest" description="Linker" evidence="18">
    <location>
        <begin position="233"/>
        <end position="253"/>
    </location>
</feature>
<evidence type="ECO:0000256" key="17">
    <source>
        <dbReference type="ARBA" id="ARBA00049628"/>
    </source>
</evidence>
<feature type="binding site" evidence="18">
    <location>
        <position position="380"/>
    </location>
    <ligand>
        <name>UDP-N-acetyl-alpha-D-glucosamine</name>
        <dbReference type="ChEBI" id="CHEBI:57705"/>
    </ligand>
</feature>
<comment type="pathway">
    <text evidence="18">Nucleotide-sugar biosynthesis; UDP-N-acetyl-alpha-D-glucosamine biosynthesis; N-acetyl-alpha-D-glucosamine 1-phosphate from alpha-D-glucosamine 6-phosphate (route II): step 2/2.</text>
</comment>
<comment type="subunit">
    <text evidence="18">Homotrimer.</text>
</comment>
<dbReference type="InterPro" id="IPR011004">
    <property type="entry name" value="Trimer_LpxA-like_sf"/>
</dbReference>
<organism evidence="21 22">
    <name type="scientific">Thorsellia kenyensis</name>
    <dbReference type="NCBI Taxonomy" id="1549888"/>
    <lineage>
        <taxon>Bacteria</taxon>
        <taxon>Pseudomonadati</taxon>
        <taxon>Pseudomonadota</taxon>
        <taxon>Gammaproteobacteria</taxon>
        <taxon>Enterobacterales</taxon>
        <taxon>Thorselliaceae</taxon>
        <taxon>Thorsellia</taxon>
    </lineage>
</organism>
<dbReference type="Gene3D" id="3.90.550.10">
    <property type="entry name" value="Spore Coat Polysaccharide Biosynthesis Protein SpsA, Chain A"/>
    <property type="match status" value="1"/>
</dbReference>
<keyword evidence="22" id="KW-1185">Reference proteome</keyword>
<dbReference type="CDD" id="cd02540">
    <property type="entry name" value="GT2_GlmU_N_bac"/>
    <property type="match status" value="1"/>
</dbReference>
<feature type="binding site" evidence="18">
    <location>
        <position position="426"/>
    </location>
    <ligand>
        <name>acetyl-CoA</name>
        <dbReference type="ChEBI" id="CHEBI:57288"/>
    </ligand>
</feature>
<evidence type="ECO:0000256" key="10">
    <source>
        <dbReference type="ARBA" id="ARBA00022960"/>
    </source>
</evidence>
<keyword evidence="9 18" id="KW-0460">Magnesium</keyword>
<reference evidence="21 22" key="1">
    <citation type="submission" date="2024-09" db="EMBL/GenBank/DDBJ databases">
        <authorList>
            <person name="Sun Q."/>
            <person name="Mori K."/>
        </authorList>
    </citation>
    <scope>NUCLEOTIDE SEQUENCE [LARGE SCALE GENOMIC DNA]</scope>
    <source>
        <strain evidence="21 22">CCM 8545</strain>
    </source>
</reference>
<feature type="binding site" evidence="18">
    <location>
        <begin position="83"/>
        <end position="84"/>
    </location>
    <ligand>
        <name>UDP-N-acetyl-alpha-D-glucosamine</name>
        <dbReference type="ChEBI" id="CHEBI:57705"/>
    </ligand>
</feature>
<feature type="binding site" evidence="18">
    <location>
        <position position="354"/>
    </location>
    <ligand>
        <name>UDP-N-acetyl-alpha-D-glucosamine</name>
        <dbReference type="ChEBI" id="CHEBI:57705"/>
    </ligand>
</feature>
<dbReference type="InterPro" id="IPR005882">
    <property type="entry name" value="Bifunctional_GlmU"/>
</dbReference>